<comment type="caution">
    <text evidence="2">The sequence shown here is derived from an EMBL/GenBank/DDBJ whole genome shotgun (WGS) entry which is preliminary data.</text>
</comment>
<feature type="compositionally biased region" description="Polar residues" evidence="1">
    <location>
        <begin position="132"/>
        <end position="144"/>
    </location>
</feature>
<dbReference type="Proteomes" id="UP001283361">
    <property type="component" value="Unassembled WGS sequence"/>
</dbReference>
<dbReference type="EMBL" id="JAWDGP010007346">
    <property type="protein sequence ID" value="KAK3724316.1"/>
    <property type="molecule type" value="Genomic_DNA"/>
</dbReference>
<feature type="region of interest" description="Disordered" evidence="1">
    <location>
        <begin position="130"/>
        <end position="195"/>
    </location>
</feature>
<name>A0AAE0XYN0_9GAST</name>
<sequence>MQISVTWSAHTWLRQLFDVGMQHTWCLPQEILADLKNCISNCSSLPQEIPTDLKIKLIESATRDPKRSQKLKIDFLDFATRDPNRSQDKIDRVYHKTSQQISTSNCSSLSQEISTDLKIELIKSATRDPKISRSNCSSLPQEIPTNLKIESPESVTKDPSRSQELKIDFLESATRDANRSQDQIPRVCQKRSQQI</sequence>
<reference evidence="2" key="1">
    <citation type="journal article" date="2023" name="G3 (Bethesda)">
        <title>A reference genome for the long-term kleptoplast-retaining sea slug Elysia crispata morphotype clarki.</title>
        <authorList>
            <person name="Eastman K.E."/>
            <person name="Pendleton A.L."/>
            <person name="Shaikh M.A."/>
            <person name="Suttiyut T."/>
            <person name="Ogas R."/>
            <person name="Tomko P."/>
            <person name="Gavelis G."/>
            <person name="Widhalm J.R."/>
            <person name="Wisecaver J.H."/>
        </authorList>
    </citation>
    <scope>NUCLEOTIDE SEQUENCE</scope>
    <source>
        <strain evidence="2">ECLA1</strain>
    </source>
</reference>
<organism evidence="2 3">
    <name type="scientific">Elysia crispata</name>
    <name type="common">lettuce slug</name>
    <dbReference type="NCBI Taxonomy" id="231223"/>
    <lineage>
        <taxon>Eukaryota</taxon>
        <taxon>Metazoa</taxon>
        <taxon>Spiralia</taxon>
        <taxon>Lophotrochozoa</taxon>
        <taxon>Mollusca</taxon>
        <taxon>Gastropoda</taxon>
        <taxon>Heterobranchia</taxon>
        <taxon>Euthyneura</taxon>
        <taxon>Panpulmonata</taxon>
        <taxon>Sacoglossa</taxon>
        <taxon>Placobranchoidea</taxon>
        <taxon>Plakobranchidae</taxon>
        <taxon>Elysia</taxon>
    </lineage>
</organism>
<keyword evidence="3" id="KW-1185">Reference proteome</keyword>
<accession>A0AAE0XYN0</accession>
<dbReference type="AlphaFoldDB" id="A0AAE0XYN0"/>
<evidence type="ECO:0000313" key="3">
    <source>
        <dbReference type="Proteomes" id="UP001283361"/>
    </source>
</evidence>
<evidence type="ECO:0000256" key="1">
    <source>
        <dbReference type="SAM" id="MobiDB-lite"/>
    </source>
</evidence>
<protein>
    <submittedName>
        <fullName evidence="2">Uncharacterized protein</fullName>
    </submittedName>
</protein>
<feature type="compositionally biased region" description="Basic and acidic residues" evidence="1">
    <location>
        <begin position="155"/>
        <end position="179"/>
    </location>
</feature>
<evidence type="ECO:0000313" key="2">
    <source>
        <dbReference type="EMBL" id="KAK3724316.1"/>
    </source>
</evidence>
<proteinExistence type="predicted"/>
<gene>
    <name evidence="2" type="ORF">RRG08_043312</name>
</gene>